<dbReference type="InterPro" id="IPR044681">
    <property type="entry name" value="PICBP-like"/>
</dbReference>
<feature type="compositionally biased region" description="Basic and acidic residues" evidence="1">
    <location>
        <begin position="680"/>
        <end position="717"/>
    </location>
</feature>
<accession>A0A2P5EXX9</accession>
<dbReference type="EMBL" id="JXTC01000084">
    <property type="protein sequence ID" value="PON90395.1"/>
    <property type="molecule type" value="Genomic_DNA"/>
</dbReference>
<dbReference type="OrthoDB" id="1304871at2759"/>
<evidence type="ECO:0000259" key="2">
    <source>
        <dbReference type="SMART" id="SM01054"/>
    </source>
</evidence>
<dbReference type="SMART" id="SM01054">
    <property type="entry name" value="CaM_binding"/>
    <property type="match status" value="1"/>
</dbReference>
<feature type="compositionally biased region" description="Pro residues" evidence="1">
    <location>
        <begin position="86"/>
        <end position="99"/>
    </location>
</feature>
<dbReference type="AlphaFoldDB" id="A0A2P5EXX9"/>
<name>A0A2P5EXX9_TREOI</name>
<dbReference type="GO" id="GO:0005516">
    <property type="term" value="F:calmodulin binding"/>
    <property type="evidence" value="ECO:0007669"/>
    <property type="project" value="InterPro"/>
</dbReference>
<dbReference type="PANTHER" id="PTHR33923:SF2">
    <property type="entry name" value="CALMODULIN-BINDING PROTEIN-RELATED"/>
    <property type="match status" value="1"/>
</dbReference>
<feature type="compositionally biased region" description="Basic and acidic residues" evidence="1">
    <location>
        <begin position="746"/>
        <end position="759"/>
    </location>
</feature>
<feature type="domain" description="Calmodulin-binding" evidence="2">
    <location>
        <begin position="714"/>
        <end position="826"/>
    </location>
</feature>
<feature type="region of interest" description="Disordered" evidence="1">
    <location>
        <begin position="367"/>
        <end position="461"/>
    </location>
</feature>
<evidence type="ECO:0000313" key="4">
    <source>
        <dbReference type="Proteomes" id="UP000237000"/>
    </source>
</evidence>
<dbReference type="Pfam" id="PF07839">
    <property type="entry name" value="CaM_binding"/>
    <property type="match status" value="1"/>
</dbReference>
<keyword evidence="4" id="KW-1185">Reference proteome</keyword>
<protein>
    <submittedName>
        <fullName evidence="3">Calmodulin-binding domain</fullName>
    </submittedName>
</protein>
<dbReference type="InterPro" id="IPR012417">
    <property type="entry name" value="CaM-bd_dom_pln"/>
</dbReference>
<dbReference type="Proteomes" id="UP000237000">
    <property type="component" value="Unassembled WGS sequence"/>
</dbReference>
<feature type="region of interest" description="Disordered" evidence="1">
    <location>
        <begin position="133"/>
        <end position="207"/>
    </location>
</feature>
<gene>
    <name evidence="3" type="ORF">TorRG33x02_138640</name>
</gene>
<feature type="region of interest" description="Disordered" evidence="1">
    <location>
        <begin position="573"/>
        <end position="650"/>
    </location>
</feature>
<feature type="compositionally biased region" description="Low complexity" evidence="1">
    <location>
        <begin position="419"/>
        <end position="429"/>
    </location>
</feature>
<feature type="compositionally biased region" description="Basic and acidic residues" evidence="1">
    <location>
        <begin position="38"/>
        <end position="48"/>
    </location>
</feature>
<dbReference type="STRING" id="63057.A0A2P5EXX9"/>
<evidence type="ECO:0000313" key="3">
    <source>
        <dbReference type="EMBL" id="PON90395.1"/>
    </source>
</evidence>
<feature type="compositionally biased region" description="Polar residues" evidence="1">
    <location>
        <begin position="372"/>
        <end position="382"/>
    </location>
</feature>
<feature type="compositionally biased region" description="Acidic residues" evidence="1">
    <location>
        <begin position="582"/>
        <end position="609"/>
    </location>
</feature>
<feature type="compositionally biased region" description="Low complexity" evidence="1">
    <location>
        <begin position="156"/>
        <end position="183"/>
    </location>
</feature>
<dbReference type="InParanoid" id="A0A2P5EXX9"/>
<sequence>MVQRKVPNKPGIQADHLRNHDQKLLISLKKPSSSQYQDGKKRGPDLKKKMMKKSKSFKLSDIDHQSLKSSPSSALILRKNNISQPGKPPPPPLNVPPSTSPTVLLLPQHKRHPPIDKTADGSPNYMKSTSCFEARKEQQSQVSLRNSHSRFERRSSSSSKLVSSASNNKKPAKTSNKASSSSKLFRTLTKTPSFKHSRSASAKKKSSRVAFCTTDHVNVQRATCSSTLKDSKFPSYLTLNPGGTESEGTSIMKVCPYTYCSLNGHLHAPVPPLKCFLSARRRSLKTQKNIKIQDLSPRKMKTVPSEEEMKGGDSLQVKFDNEEAAENVGMDFFIEIYSKTKESDEKKTDFVSSKGDDEVKGVEVYSEEQVVDSLSNSSPQSEIDTEESLGMAENFSEEEGKDYADRDYWPFSDEEETEGSFSSESASETTDMEWEEGKFSDAEVEDGADNSSEMNDESESVFGCSSEILSNCNVDMIQDYEFEARKEGSVRSEGELVEENATQQVMEIQESGEVSESSIYDKLSRAEDEFDNLSSNEENLGEDDKIDSMYIFMAVTSSIEEPSDEMKDKVAEVENMINPTEVTEEGTCNDDQDESNDDDETNGETEESSETSKQIDYARDILEKIDQATDAAEVSKEYPSADSGPEPHEVVVPKVEESINSGKSEQDTDHNQNTLLKICHGNEDQNEIKQEKLPETEEYRKSETETMDVENKTEKQNKRPSTFLRVEQSNDDQEELHNRWNRSRRGVKDVEDETTREFNPRPPNYLPLVAESEGEKVDLRHQMMDERKNSEEWMIDYALQQAVTKLAPARKRKVALLVEAFEAVTPITHHHHHLHHPPPSPVFPHAIRPIQACS</sequence>
<feature type="compositionally biased region" description="Basic residues" evidence="1">
    <location>
        <begin position="193"/>
        <end position="207"/>
    </location>
</feature>
<comment type="caution">
    <text evidence="3">The sequence shown here is derived from an EMBL/GenBank/DDBJ whole genome shotgun (WGS) entry which is preliminary data.</text>
</comment>
<evidence type="ECO:0000256" key="1">
    <source>
        <dbReference type="SAM" id="MobiDB-lite"/>
    </source>
</evidence>
<reference evidence="4" key="1">
    <citation type="submission" date="2016-06" db="EMBL/GenBank/DDBJ databases">
        <title>Parallel loss of symbiosis genes in relatives of nitrogen-fixing non-legume Parasponia.</title>
        <authorList>
            <person name="Van Velzen R."/>
            <person name="Holmer R."/>
            <person name="Bu F."/>
            <person name="Rutten L."/>
            <person name="Van Zeijl A."/>
            <person name="Liu W."/>
            <person name="Santuari L."/>
            <person name="Cao Q."/>
            <person name="Sharma T."/>
            <person name="Shen D."/>
            <person name="Roswanjaya Y."/>
            <person name="Wardhani T."/>
            <person name="Kalhor M.S."/>
            <person name="Jansen J."/>
            <person name="Van den Hoogen J."/>
            <person name="Gungor B."/>
            <person name="Hartog M."/>
            <person name="Hontelez J."/>
            <person name="Verver J."/>
            <person name="Yang W.-C."/>
            <person name="Schijlen E."/>
            <person name="Repin R."/>
            <person name="Schilthuizen M."/>
            <person name="Schranz E."/>
            <person name="Heidstra R."/>
            <person name="Miyata K."/>
            <person name="Fedorova E."/>
            <person name="Kohlen W."/>
            <person name="Bisseling T."/>
            <person name="Smit S."/>
            <person name="Geurts R."/>
        </authorList>
    </citation>
    <scope>NUCLEOTIDE SEQUENCE [LARGE SCALE GENOMIC DNA]</scope>
    <source>
        <strain evidence="4">cv. RG33-2</strain>
    </source>
</reference>
<feature type="compositionally biased region" description="Acidic residues" evidence="1">
    <location>
        <begin position="442"/>
        <end position="459"/>
    </location>
</feature>
<feature type="region of interest" description="Disordered" evidence="1">
    <location>
        <begin position="679"/>
        <end position="720"/>
    </location>
</feature>
<feature type="region of interest" description="Disordered" evidence="1">
    <location>
        <begin position="746"/>
        <end position="767"/>
    </location>
</feature>
<organism evidence="3 4">
    <name type="scientific">Trema orientale</name>
    <name type="common">Charcoal tree</name>
    <name type="synonym">Celtis orientalis</name>
    <dbReference type="NCBI Taxonomy" id="63057"/>
    <lineage>
        <taxon>Eukaryota</taxon>
        <taxon>Viridiplantae</taxon>
        <taxon>Streptophyta</taxon>
        <taxon>Embryophyta</taxon>
        <taxon>Tracheophyta</taxon>
        <taxon>Spermatophyta</taxon>
        <taxon>Magnoliopsida</taxon>
        <taxon>eudicotyledons</taxon>
        <taxon>Gunneridae</taxon>
        <taxon>Pentapetalae</taxon>
        <taxon>rosids</taxon>
        <taxon>fabids</taxon>
        <taxon>Rosales</taxon>
        <taxon>Cannabaceae</taxon>
        <taxon>Trema</taxon>
    </lineage>
</organism>
<feature type="region of interest" description="Disordered" evidence="1">
    <location>
        <begin position="1"/>
        <end position="105"/>
    </location>
</feature>
<proteinExistence type="predicted"/>
<feature type="compositionally biased region" description="Low complexity" evidence="1">
    <location>
        <begin position="24"/>
        <end position="34"/>
    </location>
</feature>
<feature type="compositionally biased region" description="Basic and acidic residues" evidence="1">
    <location>
        <begin position="616"/>
        <end position="627"/>
    </location>
</feature>
<dbReference type="PANTHER" id="PTHR33923">
    <property type="entry name" value="CALMODULIN-BINDING PROTEIN-RELATED"/>
    <property type="match status" value="1"/>
</dbReference>
<dbReference type="FunCoup" id="A0A2P5EXX9">
    <property type="interactions" value="215"/>
</dbReference>